<dbReference type="SUPFAM" id="SSF48498">
    <property type="entry name" value="Tetracyclin repressor-like, C-terminal domain"/>
    <property type="match status" value="1"/>
</dbReference>
<dbReference type="Gene3D" id="1.10.357.10">
    <property type="entry name" value="Tetracycline Repressor, domain 2"/>
    <property type="match status" value="1"/>
</dbReference>
<dbReference type="Gene3D" id="1.10.10.60">
    <property type="entry name" value="Homeodomain-like"/>
    <property type="match status" value="1"/>
</dbReference>
<keyword evidence="7" id="KW-1185">Reference proteome</keyword>
<keyword evidence="3" id="KW-0804">Transcription</keyword>
<dbReference type="InterPro" id="IPR050109">
    <property type="entry name" value="HTH-type_TetR-like_transc_reg"/>
</dbReference>
<evidence type="ECO:0000256" key="4">
    <source>
        <dbReference type="PROSITE-ProRule" id="PRU00335"/>
    </source>
</evidence>
<dbReference type="PANTHER" id="PTHR30055:SF234">
    <property type="entry name" value="HTH-TYPE TRANSCRIPTIONAL REGULATOR BETI"/>
    <property type="match status" value="1"/>
</dbReference>
<evidence type="ECO:0000256" key="2">
    <source>
        <dbReference type="ARBA" id="ARBA00023125"/>
    </source>
</evidence>
<keyword evidence="1" id="KW-0805">Transcription regulation</keyword>
<evidence type="ECO:0000256" key="3">
    <source>
        <dbReference type="ARBA" id="ARBA00023163"/>
    </source>
</evidence>
<accession>A0ABZ2U5I5</accession>
<sequence length="227" mass="25126">MSSSGENGEVDDGIPSMANQSLLRDLPTTARGLRTRSALIAAARTVFERDGFLDARLADISAEAQCSAGTFYTYFSSKDEIFAAVLAVAQEEMLHPGMAHVAGADNPVAIIDASNRAYFESYRRNAKLMALLEQVSHVDPQFRELRQKRTDAFVQRNARSIESLQKRGLVDPAMDPLFASRALSSMTSRLAYGYFCNVDSAEITEDDMDLLTRNTTRIWTNALRIES</sequence>
<dbReference type="Pfam" id="PF00440">
    <property type="entry name" value="TetR_N"/>
    <property type="match status" value="1"/>
</dbReference>
<name>A0ABZ2U5I5_9ACTN</name>
<dbReference type="EMBL" id="CP136137">
    <property type="protein sequence ID" value="WYY08837.1"/>
    <property type="molecule type" value="Genomic_DNA"/>
</dbReference>
<evidence type="ECO:0000313" key="6">
    <source>
        <dbReference type="EMBL" id="WYY08837.1"/>
    </source>
</evidence>
<dbReference type="SUPFAM" id="SSF46689">
    <property type="entry name" value="Homeodomain-like"/>
    <property type="match status" value="1"/>
</dbReference>
<dbReference type="PROSITE" id="PS50977">
    <property type="entry name" value="HTH_TETR_2"/>
    <property type="match status" value="1"/>
</dbReference>
<evidence type="ECO:0000256" key="1">
    <source>
        <dbReference type="ARBA" id="ARBA00023015"/>
    </source>
</evidence>
<dbReference type="PANTHER" id="PTHR30055">
    <property type="entry name" value="HTH-TYPE TRANSCRIPTIONAL REGULATOR RUTR"/>
    <property type="match status" value="1"/>
</dbReference>
<organism evidence="6 7">
    <name type="scientific">Gordonia hydrophobica</name>
    <dbReference type="NCBI Taxonomy" id="40516"/>
    <lineage>
        <taxon>Bacteria</taxon>
        <taxon>Bacillati</taxon>
        <taxon>Actinomycetota</taxon>
        <taxon>Actinomycetes</taxon>
        <taxon>Mycobacteriales</taxon>
        <taxon>Gordoniaceae</taxon>
        <taxon>Gordonia</taxon>
    </lineage>
</organism>
<proteinExistence type="predicted"/>
<gene>
    <name evidence="6" type="ORF">RVF87_07215</name>
</gene>
<feature type="DNA-binding region" description="H-T-H motif" evidence="4">
    <location>
        <begin position="56"/>
        <end position="75"/>
    </location>
</feature>
<dbReference type="InterPro" id="IPR009057">
    <property type="entry name" value="Homeodomain-like_sf"/>
</dbReference>
<keyword evidence="2 4" id="KW-0238">DNA-binding</keyword>
<dbReference type="PRINTS" id="PR00455">
    <property type="entry name" value="HTHTETR"/>
</dbReference>
<feature type="domain" description="HTH tetR-type" evidence="5">
    <location>
        <begin position="33"/>
        <end position="93"/>
    </location>
</feature>
<reference evidence="6 7" key="1">
    <citation type="journal article" date="2023" name="Virus Evol.">
        <title>Computational host range prediction-The good, the bad, and the ugly.</title>
        <authorList>
            <person name="Howell A.A."/>
            <person name="Versoza C.J."/>
            <person name="Pfeifer S.P."/>
        </authorList>
    </citation>
    <scope>NUCLEOTIDE SEQUENCE [LARGE SCALE GENOMIC DNA]</scope>
    <source>
        <strain evidence="6 7">1610/1b</strain>
    </source>
</reference>
<evidence type="ECO:0000313" key="7">
    <source>
        <dbReference type="Proteomes" id="UP001479933"/>
    </source>
</evidence>
<dbReference type="InterPro" id="IPR036271">
    <property type="entry name" value="Tet_transcr_reg_TetR-rel_C_sf"/>
</dbReference>
<protein>
    <submittedName>
        <fullName evidence="6">TetR/AcrR family transcriptional regulator</fullName>
    </submittedName>
</protein>
<dbReference type="Proteomes" id="UP001479933">
    <property type="component" value="Chromosome"/>
</dbReference>
<dbReference type="InterPro" id="IPR001647">
    <property type="entry name" value="HTH_TetR"/>
</dbReference>
<dbReference type="RefSeq" id="WP_066169705.1">
    <property type="nucleotide sequence ID" value="NZ_CP136137.1"/>
</dbReference>
<evidence type="ECO:0000259" key="5">
    <source>
        <dbReference type="PROSITE" id="PS50977"/>
    </source>
</evidence>